<evidence type="ECO:0000313" key="3">
    <source>
        <dbReference type="Proteomes" id="UP000275331"/>
    </source>
</evidence>
<comment type="caution">
    <text evidence="2">The sequence shown here is derived from an EMBL/GenBank/DDBJ whole genome shotgun (WGS) entry which is preliminary data.</text>
</comment>
<dbReference type="OrthoDB" id="3192919at2"/>
<dbReference type="RefSeq" id="WP_125294280.1">
    <property type="nucleotide sequence ID" value="NZ_CP100494.1"/>
</dbReference>
<evidence type="ECO:0000313" key="2">
    <source>
        <dbReference type="EMBL" id="RSE24163.1"/>
    </source>
</evidence>
<protein>
    <submittedName>
        <fullName evidence="2">PTS galactitol transporter subunit IIA</fullName>
    </submittedName>
</protein>
<dbReference type="InterPro" id="IPR002178">
    <property type="entry name" value="PTS_EIIA_type-2_dom"/>
</dbReference>
<dbReference type="PANTHER" id="PTHR47738">
    <property type="entry name" value="PTS SYSTEM FRUCTOSE-LIKE EIIA COMPONENT-RELATED"/>
    <property type="match status" value="1"/>
</dbReference>
<dbReference type="AlphaFoldDB" id="A0A427UUK1"/>
<dbReference type="Proteomes" id="UP000275331">
    <property type="component" value="Unassembled WGS sequence"/>
</dbReference>
<reference evidence="2 3" key="1">
    <citation type="submission" date="2018-10" db="EMBL/GenBank/DDBJ databases">
        <title>Transmission dynamics of multidrug resistant bacteria on intensive care unit surfaces.</title>
        <authorList>
            <person name="D'Souza A.W."/>
            <person name="Potter R.F."/>
            <person name="Wallace M."/>
            <person name="Shupe A."/>
            <person name="Patel S."/>
            <person name="Sun S."/>
            <person name="Gul D."/>
            <person name="Kwon J.H."/>
            <person name="Andleeb S."/>
            <person name="Burnham C.-A.D."/>
            <person name="Dantas G."/>
        </authorList>
    </citation>
    <scope>NUCLEOTIDE SEQUENCE [LARGE SCALE GENOMIC DNA]</scope>
    <source>
        <strain evidence="2 3">AS_373</strain>
    </source>
</reference>
<sequence length="156" mass="17405">MTQLYVRTGIHFANREEALEHIGTEMLAKGVVKASYPQALKQREAVFPTGIALEHHAVAIPHCEAIHAISPAIYLIRPDNPVFFQRADDDDEIAVSLIIALIVENPDAQLKLLRQLFSGLQNPQRMTAMLNADSAELRKVFRETLIEPQPEAASTR</sequence>
<dbReference type="CDD" id="cd00211">
    <property type="entry name" value="PTS_IIA_fru"/>
    <property type="match status" value="1"/>
</dbReference>
<dbReference type="Pfam" id="PF00359">
    <property type="entry name" value="PTS_EIIA_2"/>
    <property type="match status" value="1"/>
</dbReference>
<dbReference type="InterPro" id="IPR016152">
    <property type="entry name" value="PTrfase/Anion_transptr"/>
</dbReference>
<dbReference type="PROSITE" id="PS51094">
    <property type="entry name" value="PTS_EIIA_TYPE_2"/>
    <property type="match status" value="1"/>
</dbReference>
<dbReference type="PANTHER" id="PTHR47738:SF4">
    <property type="entry name" value="PTS SYSTEM GALACTITOL-SPECIFIC EIIA COMPONENT"/>
    <property type="match status" value="1"/>
</dbReference>
<dbReference type="GO" id="GO:0030295">
    <property type="term" value="F:protein kinase activator activity"/>
    <property type="evidence" value="ECO:0007669"/>
    <property type="project" value="TreeGrafter"/>
</dbReference>
<dbReference type="NCBIfam" id="NF007236">
    <property type="entry name" value="PRK09665.1"/>
    <property type="match status" value="1"/>
</dbReference>
<dbReference type="GeneID" id="84666825"/>
<dbReference type="EMBL" id="RHXB01000011">
    <property type="protein sequence ID" value="RSE24163.1"/>
    <property type="molecule type" value="Genomic_DNA"/>
</dbReference>
<name>A0A427UUK1_9ENTR</name>
<dbReference type="SUPFAM" id="SSF55804">
    <property type="entry name" value="Phoshotransferase/anion transport protein"/>
    <property type="match status" value="1"/>
</dbReference>
<evidence type="ECO:0000259" key="1">
    <source>
        <dbReference type="PROSITE" id="PS51094"/>
    </source>
</evidence>
<proteinExistence type="predicted"/>
<dbReference type="InterPro" id="IPR051541">
    <property type="entry name" value="PTS_SugarTrans_NitroReg"/>
</dbReference>
<dbReference type="Gene3D" id="3.40.930.10">
    <property type="entry name" value="Mannitol-specific EII, Chain A"/>
    <property type="match status" value="1"/>
</dbReference>
<feature type="domain" description="PTS EIIA type-2" evidence="1">
    <location>
        <begin position="1"/>
        <end position="144"/>
    </location>
</feature>
<gene>
    <name evidence="2" type="ORF">EGT71_16375</name>
</gene>
<accession>A0A427UUK1</accession>
<organism evidence="2 3">
    <name type="scientific">Atlantibacter subterraneus</name>
    <dbReference type="NCBI Taxonomy" id="255519"/>
    <lineage>
        <taxon>Bacteria</taxon>
        <taxon>Pseudomonadati</taxon>
        <taxon>Pseudomonadota</taxon>
        <taxon>Gammaproteobacteria</taxon>
        <taxon>Enterobacterales</taxon>
        <taxon>Enterobacteriaceae</taxon>
        <taxon>Atlantibacter</taxon>
    </lineage>
</organism>